<dbReference type="CDD" id="cd16917">
    <property type="entry name" value="HATPase_UhpB-NarQ-NarX-like"/>
    <property type="match status" value="1"/>
</dbReference>
<proteinExistence type="predicted"/>
<evidence type="ECO:0000259" key="10">
    <source>
        <dbReference type="Pfam" id="PF07730"/>
    </source>
</evidence>
<keyword evidence="9" id="KW-1133">Transmembrane helix</keyword>
<dbReference type="InterPro" id="IPR011712">
    <property type="entry name" value="Sig_transdc_His_kin_sub3_dim/P"/>
</dbReference>
<keyword evidence="3" id="KW-0597">Phosphoprotein</keyword>
<evidence type="ECO:0000256" key="8">
    <source>
        <dbReference type="ARBA" id="ARBA00023012"/>
    </source>
</evidence>
<keyword evidence="9" id="KW-0472">Membrane</keyword>
<reference evidence="11" key="1">
    <citation type="journal article" date="2014" name="Int. J. Syst. Evol. Microbiol.">
        <title>Complete genome sequence of Corynebacterium casei LMG S-19264T (=DSM 44701T), isolated from a smear-ripened cheese.</title>
        <authorList>
            <consortium name="US DOE Joint Genome Institute (JGI-PGF)"/>
            <person name="Walter F."/>
            <person name="Albersmeier A."/>
            <person name="Kalinowski J."/>
            <person name="Ruckert C."/>
        </authorList>
    </citation>
    <scope>NUCLEOTIDE SEQUENCE</scope>
    <source>
        <strain evidence="11">CGMCC 1.16067</strain>
    </source>
</reference>
<keyword evidence="12" id="KW-1185">Reference proteome</keyword>
<evidence type="ECO:0000256" key="3">
    <source>
        <dbReference type="ARBA" id="ARBA00022553"/>
    </source>
</evidence>
<evidence type="ECO:0000313" key="11">
    <source>
        <dbReference type="EMBL" id="GGF44967.1"/>
    </source>
</evidence>
<dbReference type="GO" id="GO:0016020">
    <property type="term" value="C:membrane"/>
    <property type="evidence" value="ECO:0007669"/>
    <property type="project" value="InterPro"/>
</dbReference>
<keyword evidence="7" id="KW-0067">ATP-binding</keyword>
<dbReference type="EMBL" id="BMKQ01000001">
    <property type="protein sequence ID" value="GGF44967.1"/>
    <property type="molecule type" value="Genomic_DNA"/>
</dbReference>
<keyword evidence="9" id="KW-0812">Transmembrane</keyword>
<dbReference type="Pfam" id="PF07730">
    <property type="entry name" value="HisKA_3"/>
    <property type="match status" value="1"/>
</dbReference>
<keyword evidence="4" id="KW-0808">Transferase</keyword>
<organism evidence="11 12">
    <name type="scientific">Marmoricola endophyticus</name>
    <dbReference type="NCBI Taxonomy" id="2040280"/>
    <lineage>
        <taxon>Bacteria</taxon>
        <taxon>Bacillati</taxon>
        <taxon>Actinomycetota</taxon>
        <taxon>Actinomycetes</taxon>
        <taxon>Propionibacteriales</taxon>
        <taxon>Nocardioidaceae</taxon>
        <taxon>Marmoricola</taxon>
    </lineage>
</organism>
<dbReference type="PANTHER" id="PTHR24421:SF10">
    <property type="entry name" value="NITRATE_NITRITE SENSOR PROTEIN NARQ"/>
    <property type="match status" value="1"/>
</dbReference>
<dbReference type="AlphaFoldDB" id="A0A917F5B6"/>
<keyword evidence="6 11" id="KW-0418">Kinase</keyword>
<dbReference type="Proteomes" id="UP000649179">
    <property type="component" value="Unassembled WGS sequence"/>
</dbReference>
<dbReference type="PANTHER" id="PTHR24421">
    <property type="entry name" value="NITRATE/NITRITE SENSOR PROTEIN NARX-RELATED"/>
    <property type="match status" value="1"/>
</dbReference>
<dbReference type="InterPro" id="IPR050482">
    <property type="entry name" value="Sensor_HK_TwoCompSys"/>
</dbReference>
<sequence length="399" mass="41678">MTQTAARLADIPRRYVVLAAIAALAVLYLAVATPAIGGDVFNGDRAPALFGSLNVVTALLSAGACVLALRQVLVPLLLVAAPAAVLLLYTSMWTVTTYVALVAVMAVATWARPRRAWLAGVVAVLLAATYPLGAVVVAPDGAQSSAEYQSAGEAWTTVALYAVAAVLVLGAVMWFRQRGVREAELRALAADRLEATNQTALVGERSRLARDLHDVVAHHVSLIAVRAETAPYTVDDLSPAARVVLADIADDSRRALDELRGVLGILRRADDGTPERAPQPGVADLSGLVEGARQAGPVTVEGLEALDVLDPARGYVAYRLVQEALTNARRHAPGAPVEIGCGRVGGGVRLRVTNRSDEDAPIVAGRGVTGMRERVEAVDGTLSVDRRGGDVVVEAVLPA</sequence>
<dbReference type="SUPFAM" id="SSF55874">
    <property type="entry name" value="ATPase domain of HSP90 chaperone/DNA topoisomerase II/histidine kinase"/>
    <property type="match status" value="1"/>
</dbReference>
<comment type="caution">
    <text evidence="11">The sequence shown here is derived from an EMBL/GenBank/DDBJ whole genome shotgun (WGS) entry which is preliminary data.</text>
</comment>
<dbReference type="Gene3D" id="3.30.565.10">
    <property type="entry name" value="Histidine kinase-like ATPase, C-terminal domain"/>
    <property type="match status" value="1"/>
</dbReference>
<feature type="transmembrane region" description="Helical" evidence="9">
    <location>
        <begin position="95"/>
        <end position="111"/>
    </location>
</feature>
<keyword evidence="8" id="KW-0902">Two-component regulatory system</keyword>
<feature type="domain" description="Signal transduction histidine kinase subgroup 3 dimerisation and phosphoacceptor" evidence="10">
    <location>
        <begin position="204"/>
        <end position="269"/>
    </location>
</feature>
<evidence type="ECO:0000256" key="9">
    <source>
        <dbReference type="SAM" id="Phobius"/>
    </source>
</evidence>
<feature type="transmembrane region" description="Helical" evidence="9">
    <location>
        <begin position="48"/>
        <end position="67"/>
    </location>
</feature>
<feature type="transmembrane region" description="Helical" evidence="9">
    <location>
        <begin position="158"/>
        <end position="176"/>
    </location>
</feature>
<evidence type="ECO:0000256" key="6">
    <source>
        <dbReference type="ARBA" id="ARBA00022777"/>
    </source>
</evidence>
<evidence type="ECO:0000256" key="5">
    <source>
        <dbReference type="ARBA" id="ARBA00022741"/>
    </source>
</evidence>
<evidence type="ECO:0000313" key="12">
    <source>
        <dbReference type="Proteomes" id="UP000649179"/>
    </source>
</evidence>
<feature type="transmembrane region" description="Helical" evidence="9">
    <location>
        <begin position="72"/>
        <end position="89"/>
    </location>
</feature>
<dbReference type="GO" id="GO:0046983">
    <property type="term" value="F:protein dimerization activity"/>
    <property type="evidence" value="ECO:0007669"/>
    <property type="project" value="InterPro"/>
</dbReference>
<dbReference type="Gene3D" id="1.20.5.1930">
    <property type="match status" value="1"/>
</dbReference>
<feature type="transmembrane region" description="Helical" evidence="9">
    <location>
        <begin position="118"/>
        <end position="138"/>
    </location>
</feature>
<evidence type="ECO:0000256" key="4">
    <source>
        <dbReference type="ARBA" id="ARBA00022679"/>
    </source>
</evidence>
<gene>
    <name evidence="11" type="ORF">GCM10011519_18500</name>
</gene>
<dbReference type="GO" id="GO:0005524">
    <property type="term" value="F:ATP binding"/>
    <property type="evidence" value="ECO:0007669"/>
    <property type="project" value="UniProtKB-KW"/>
</dbReference>
<evidence type="ECO:0000256" key="2">
    <source>
        <dbReference type="ARBA" id="ARBA00012438"/>
    </source>
</evidence>
<dbReference type="GO" id="GO:0000155">
    <property type="term" value="F:phosphorelay sensor kinase activity"/>
    <property type="evidence" value="ECO:0007669"/>
    <property type="project" value="InterPro"/>
</dbReference>
<evidence type="ECO:0000256" key="7">
    <source>
        <dbReference type="ARBA" id="ARBA00022840"/>
    </source>
</evidence>
<protein>
    <recommendedName>
        <fullName evidence="2">histidine kinase</fullName>
        <ecNumber evidence="2">2.7.13.3</ecNumber>
    </recommendedName>
</protein>
<reference evidence="11" key="2">
    <citation type="submission" date="2020-09" db="EMBL/GenBank/DDBJ databases">
        <authorList>
            <person name="Sun Q."/>
            <person name="Zhou Y."/>
        </authorList>
    </citation>
    <scope>NUCLEOTIDE SEQUENCE</scope>
    <source>
        <strain evidence="11">CGMCC 1.16067</strain>
    </source>
</reference>
<comment type="catalytic activity">
    <reaction evidence="1">
        <text>ATP + protein L-histidine = ADP + protein N-phospho-L-histidine.</text>
        <dbReference type="EC" id="2.7.13.3"/>
    </reaction>
</comment>
<accession>A0A917F5B6</accession>
<keyword evidence="5" id="KW-0547">Nucleotide-binding</keyword>
<dbReference type="EC" id="2.7.13.3" evidence="2"/>
<dbReference type="RefSeq" id="WP_188779512.1">
    <property type="nucleotide sequence ID" value="NZ_BMKQ01000001.1"/>
</dbReference>
<name>A0A917F5B6_9ACTN</name>
<dbReference type="InterPro" id="IPR036890">
    <property type="entry name" value="HATPase_C_sf"/>
</dbReference>
<evidence type="ECO:0000256" key="1">
    <source>
        <dbReference type="ARBA" id="ARBA00000085"/>
    </source>
</evidence>